<dbReference type="SUPFAM" id="SSF103515">
    <property type="entry name" value="Autotransporter"/>
    <property type="match status" value="1"/>
</dbReference>
<accession>A0A5R8KJJ7</accession>
<dbReference type="OrthoDB" id="191127at2"/>
<comment type="caution">
    <text evidence="3">The sequence shown here is derived from an EMBL/GenBank/DDBJ whole genome shotgun (WGS) entry which is preliminary data.</text>
</comment>
<evidence type="ECO:0000313" key="4">
    <source>
        <dbReference type="Proteomes" id="UP000306196"/>
    </source>
</evidence>
<gene>
    <name evidence="3" type="ORF">FEM03_03665</name>
</gene>
<keyword evidence="1" id="KW-0732">Signal</keyword>
<dbReference type="Pfam" id="PF12951">
    <property type="entry name" value="PATR"/>
    <property type="match status" value="2"/>
</dbReference>
<dbReference type="InterPro" id="IPR013425">
    <property type="entry name" value="Autotrns_rpt"/>
</dbReference>
<dbReference type="InterPro" id="IPR036709">
    <property type="entry name" value="Autotransporte_beta_dom_sf"/>
</dbReference>
<dbReference type="PANTHER" id="PTHR35037:SF3">
    <property type="entry name" value="C-TERMINAL REGION OF AIDA-LIKE PROTEIN"/>
    <property type="match status" value="1"/>
</dbReference>
<dbReference type="Proteomes" id="UP000306196">
    <property type="component" value="Unassembled WGS sequence"/>
</dbReference>
<dbReference type="EMBL" id="VAUV01000002">
    <property type="protein sequence ID" value="TLD72462.1"/>
    <property type="molecule type" value="Genomic_DNA"/>
</dbReference>
<dbReference type="NCBIfam" id="TIGR02601">
    <property type="entry name" value="autotrns_rpt"/>
    <property type="match status" value="2"/>
</dbReference>
<dbReference type="PANTHER" id="PTHR35037">
    <property type="entry name" value="C-TERMINAL REGION OF AIDA-LIKE PROTEIN"/>
    <property type="match status" value="1"/>
</dbReference>
<dbReference type="InterPro" id="IPR051551">
    <property type="entry name" value="Autotransporter_adhesion"/>
</dbReference>
<evidence type="ECO:0000313" key="3">
    <source>
        <dbReference type="EMBL" id="TLD72462.1"/>
    </source>
</evidence>
<evidence type="ECO:0000256" key="1">
    <source>
        <dbReference type="ARBA" id="ARBA00022729"/>
    </source>
</evidence>
<dbReference type="InterPro" id="IPR030895">
    <property type="entry name" value="T5SS_PEPC_rpt"/>
</dbReference>
<dbReference type="InterPro" id="IPR011050">
    <property type="entry name" value="Pectin_lyase_fold/virulence"/>
</dbReference>
<dbReference type="Pfam" id="PF03797">
    <property type="entry name" value="Autotransporter"/>
    <property type="match status" value="1"/>
</dbReference>
<protein>
    <submittedName>
        <fullName evidence="3">Autotransporter domain-containing protein</fullName>
    </submittedName>
</protein>
<dbReference type="NCBIfam" id="TIGR04393">
    <property type="entry name" value="rpt_T5SS_PEPC"/>
    <property type="match status" value="9"/>
</dbReference>
<evidence type="ECO:0000259" key="2">
    <source>
        <dbReference type="PROSITE" id="PS51208"/>
    </source>
</evidence>
<dbReference type="InterPro" id="IPR005546">
    <property type="entry name" value="Autotransporte_beta"/>
</dbReference>
<reference evidence="3 4" key="1">
    <citation type="submission" date="2019-05" db="EMBL/GenBank/DDBJ databases">
        <title>Verrucobacter flavum gen. nov., sp. nov. a new member of the family Verrucomicrobiaceae.</title>
        <authorList>
            <person name="Szuroczki S."/>
            <person name="Abbaszade G."/>
            <person name="Szabo A."/>
            <person name="Felfoldi T."/>
            <person name="Schumann P."/>
            <person name="Boka K."/>
            <person name="Keki Z."/>
            <person name="Toumi M."/>
            <person name="Toth E."/>
        </authorList>
    </citation>
    <scope>NUCLEOTIDE SEQUENCE [LARGE SCALE GENOMIC DNA]</scope>
    <source>
        <strain evidence="3 4">MG-N-17</strain>
    </source>
</reference>
<keyword evidence="4" id="KW-1185">Reference proteome</keyword>
<feature type="domain" description="Autotransporter" evidence="2">
    <location>
        <begin position="1452"/>
        <end position="1730"/>
    </location>
</feature>
<sequence length="1730" mass="178285">MKNFLTPFITSSVFRLFRLAGRPLRVLSAIALPGLWLFAPGQISAQTVSITGDVDPSPAVSPIWPVGGPLFIGVNTNGTLQIEAGGAVSNTFGYIGAFSGSTGEVTVTGSGSLWENASTLDVGLDGSGTLNIEAGGKVSNTSGYIGYFSGGTGDVTVTGSGSIWENSDLLAVGRAGTGTLNIEAGGMVSNTLGYIGRNVGSTGEVTVTGSGSLWENSDILVVGSEGSGTLQIEAGGKVSNTFGSIGFLSGSTGEVTVTGIGSLWENSAALAVGENGSGTLNIEAGGMVSNTVGYIGLNSGSGVVTVTGSGSLWENSDLLAVGLFGSGTLNIEAGGKVSNTIGYIGLESGSTGEVTVTGSGSLWENSGILDVGFIGDGTLNIEAGGKVSNTEGYIGFNVGSTGEVTVTGSGSLWENSAALDVGFIGDGTLNIEAGGMVSNTEGYIAHESGSTGEVTVTGIGSLWENSEILFVGNVGSGALNIEAGGMVSNTTSFIGYLSGSTGGVTVTGIGSLWENSSTLYVGTQGSGTLNIEAGGMVTSTDVTLAVIGATSKGTLNLDGSALSRGVLETAYVTEGSGTLGGKINFNGGILRATGDESNFLRNFESGDVEFLIGGAFFDSQQHEIGISTILTGGGGLTKLGTGTLTLTDSNTYSGDTAINGGTLIANNTIGSATGTGAVSVNNGGTLAGDGFITGIVTIQNGGTLAPGLSPGTLSLGELVIEPTAFLSFELGTPNVIGGPTNDLVDVVQDLQSSGSTGDLTLNGGTFDIFSLGGIGTYTLIAWDGTLTQTDTPTIGLWQAGYLFEGGLVVDETLKEVQLTVTTDGLQFWDGSGTSADGILTGGPGTWNLTDTQWTNSDGSAANATWQDGFGAVFSGLSGGTVTLNDNINLGEQGLHFVTDGYTLTGTGTFTIDQPDTLFIINDGLTATINNLITGAGGIEKNGLGEIIFTQNQTYTGDTLIRYGTLSTQSLASSAVSLQGGNFSPGGIGSPTSIQVASLSLDGGSLLFDIGSGGTDHIEVLDGLAQLNAPTLFAFNDTGIESGLYPLISGLDSGWDLSLLSWNGLSIPEGNFLFSDDGTELFFRAYFDEFISGAILQNSLPVATPIDANFQVNGNVRTGTTSENNIVNSLIFAPASNLQVFNNLTITSGNFTTQGGKATIQGGTILVPGDFNKFGPGILDARSNFIVNGNAFIHSGALAVNGTFQTNLLHVLGGGTLMGSGLIIGDVINSGTVAPGNSIGTLSIQGNYTQTRSGNLQIEAASLSNHDLLVVSGLAQLSGTLELQSLGYQPEFGDQIPFLQAGRITGTFDTITMPDPDINRGRFLNLGNTGVLLIAPASYTLVANTPNETQLARALDQWIGIETGDIGQVTLALDLQRADQYSQAFAAISPAYYEGALSTAIELSHNHSQLLHQQLNARRLAYRVSNVPAMPEAPSAKSSKDAKSIAPQVQPDNNDLRWSAWTQGSGLFSKGGLSLTPGEDFESGTILVGADYLLTDNLAIGLFASYQEGWGDYDNGGDIDLDATRFGLYATYDQGGFYANATIGGGQTSFDIQRPIRWAYLDRTATSNPDAYEFFTSLSTGYDLKRGNWTFGPQLSLQYSNLSLDNTTEGGAGALNLRLDDPQMESLRTYLGGRIAYTIQVNDRFAIIPEVRAFWQHEYLDGGSVNATLDSGNGPSFTHTFSNQEKDSFFLGAGLGFQMGTRFYANLYYNLDLSRRDEENHTVSISATIRF</sequence>
<organism evidence="3 4">
    <name type="scientific">Phragmitibacter flavus</name>
    <dbReference type="NCBI Taxonomy" id="2576071"/>
    <lineage>
        <taxon>Bacteria</taxon>
        <taxon>Pseudomonadati</taxon>
        <taxon>Verrucomicrobiota</taxon>
        <taxon>Verrucomicrobiia</taxon>
        <taxon>Verrucomicrobiales</taxon>
        <taxon>Verrucomicrobiaceae</taxon>
        <taxon>Phragmitibacter</taxon>
    </lineage>
</organism>
<dbReference type="PROSITE" id="PS51208">
    <property type="entry name" value="AUTOTRANSPORTER"/>
    <property type="match status" value="1"/>
</dbReference>
<dbReference type="RefSeq" id="WP_138084816.1">
    <property type="nucleotide sequence ID" value="NZ_VAUV01000002.1"/>
</dbReference>
<dbReference type="SUPFAM" id="SSF51126">
    <property type="entry name" value="Pectin lyase-like"/>
    <property type="match status" value="2"/>
</dbReference>
<name>A0A5R8KJJ7_9BACT</name>
<proteinExistence type="predicted"/>
<dbReference type="SMART" id="SM00869">
    <property type="entry name" value="Autotransporter"/>
    <property type="match status" value="1"/>
</dbReference>
<dbReference type="Gene3D" id="2.40.128.130">
    <property type="entry name" value="Autotransporter beta-domain"/>
    <property type="match status" value="1"/>
</dbReference>